<dbReference type="PROSITE" id="PS00211">
    <property type="entry name" value="ABC_TRANSPORTER_1"/>
    <property type="match status" value="1"/>
</dbReference>
<evidence type="ECO:0000313" key="5">
    <source>
        <dbReference type="EMBL" id="RNA70433.1"/>
    </source>
</evidence>
<dbReference type="Proteomes" id="UP000278746">
    <property type="component" value="Unassembled WGS sequence"/>
</dbReference>
<protein>
    <submittedName>
        <fullName evidence="5">ABC transporter ATP-binding protein</fullName>
    </submittedName>
</protein>
<proteinExistence type="predicted"/>
<organism evidence="5 6">
    <name type="scientific">Alteribacter keqinensis</name>
    <dbReference type="NCBI Taxonomy" id="2483800"/>
    <lineage>
        <taxon>Bacteria</taxon>
        <taxon>Bacillati</taxon>
        <taxon>Bacillota</taxon>
        <taxon>Bacilli</taxon>
        <taxon>Bacillales</taxon>
        <taxon>Bacillaceae</taxon>
        <taxon>Alteribacter</taxon>
    </lineage>
</organism>
<evidence type="ECO:0000259" key="4">
    <source>
        <dbReference type="PROSITE" id="PS50893"/>
    </source>
</evidence>
<evidence type="ECO:0000256" key="1">
    <source>
        <dbReference type="ARBA" id="ARBA00022448"/>
    </source>
</evidence>
<keyword evidence="2" id="KW-0547">Nucleotide-binding</keyword>
<dbReference type="PROSITE" id="PS50893">
    <property type="entry name" value="ABC_TRANSPORTER_2"/>
    <property type="match status" value="1"/>
</dbReference>
<comment type="caution">
    <text evidence="5">The sequence shown here is derived from an EMBL/GenBank/DDBJ whole genome shotgun (WGS) entry which is preliminary data.</text>
</comment>
<gene>
    <name evidence="5" type="ORF">EBO34_11085</name>
</gene>
<keyword evidence="3 5" id="KW-0067">ATP-binding</keyword>
<dbReference type="EMBL" id="RHIB01000001">
    <property type="protein sequence ID" value="RNA70433.1"/>
    <property type="molecule type" value="Genomic_DNA"/>
</dbReference>
<dbReference type="CDD" id="cd03293">
    <property type="entry name" value="ABC_NrtD_SsuB_transporters"/>
    <property type="match status" value="1"/>
</dbReference>
<evidence type="ECO:0000256" key="3">
    <source>
        <dbReference type="ARBA" id="ARBA00022840"/>
    </source>
</evidence>
<dbReference type="InterPro" id="IPR003593">
    <property type="entry name" value="AAA+_ATPase"/>
</dbReference>
<dbReference type="GO" id="GO:0005524">
    <property type="term" value="F:ATP binding"/>
    <property type="evidence" value="ECO:0007669"/>
    <property type="project" value="UniProtKB-KW"/>
</dbReference>
<dbReference type="PANTHER" id="PTHR42788:SF21">
    <property type="entry name" value="ABC TRANSPORTER ATP-BINDING PROTEIN"/>
    <property type="match status" value="1"/>
</dbReference>
<keyword evidence="1" id="KW-0813">Transport</keyword>
<dbReference type="InterPro" id="IPR003439">
    <property type="entry name" value="ABC_transporter-like_ATP-bd"/>
</dbReference>
<feature type="domain" description="ABC transporter" evidence="4">
    <location>
        <begin position="4"/>
        <end position="235"/>
    </location>
</feature>
<dbReference type="Gene3D" id="3.40.50.300">
    <property type="entry name" value="P-loop containing nucleotide triphosphate hydrolases"/>
    <property type="match status" value="1"/>
</dbReference>
<evidence type="ECO:0000256" key="2">
    <source>
        <dbReference type="ARBA" id="ARBA00022741"/>
    </source>
</evidence>
<dbReference type="AlphaFoldDB" id="A0A3M7TY76"/>
<accession>A0A3M7TY76</accession>
<keyword evidence="6" id="KW-1185">Reference proteome</keyword>
<dbReference type="OrthoDB" id="9802264at2"/>
<dbReference type="RefSeq" id="WP_122898223.1">
    <property type="nucleotide sequence ID" value="NZ_RHIB01000001.1"/>
</dbReference>
<dbReference type="InterPro" id="IPR050166">
    <property type="entry name" value="ABC_transporter_ATP-bind"/>
</dbReference>
<name>A0A3M7TY76_9BACI</name>
<dbReference type="GO" id="GO:0016887">
    <property type="term" value="F:ATP hydrolysis activity"/>
    <property type="evidence" value="ECO:0007669"/>
    <property type="project" value="InterPro"/>
</dbReference>
<dbReference type="InterPro" id="IPR017871">
    <property type="entry name" value="ABC_transporter-like_CS"/>
</dbReference>
<sequence>MAFLQIQNVEKTYFSKTSVTEAISAVNLDITKGEFVSVIGPSGCGKTTLLSMISGLLKPTAGTINLDGKLITKPTPDTGYMLQQDYLFPWLSIKSNITLGLKTMGLLTKETECHALHLLHEMGLGEFKDDFPSQLSGGMRQRVALVRMLATQPKLLLLDEPFSALDYQTKLKLENLVHTTIKEHEKTAILVTHDIGEAIAMSDRIVMLSKRPATIHRIFKVPDEMKGLEPFEARNTAGFNDLFQDIWKELESFENERTS</sequence>
<dbReference type="SUPFAM" id="SSF52540">
    <property type="entry name" value="P-loop containing nucleoside triphosphate hydrolases"/>
    <property type="match status" value="1"/>
</dbReference>
<dbReference type="InterPro" id="IPR027417">
    <property type="entry name" value="P-loop_NTPase"/>
</dbReference>
<reference evidence="5 6" key="1">
    <citation type="submission" date="2018-10" db="EMBL/GenBank/DDBJ databases">
        <title>Bacillus Keqinensis sp. nov., a moderately halophilic bacterium isolated from a saline-alkaline lake.</title>
        <authorList>
            <person name="Wang H."/>
        </authorList>
    </citation>
    <scope>NUCLEOTIDE SEQUENCE [LARGE SCALE GENOMIC DNA]</scope>
    <source>
        <strain evidence="5 6">KQ-3</strain>
    </source>
</reference>
<dbReference type="PANTHER" id="PTHR42788">
    <property type="entry name" value="TAURINE IMPORT ATP-BINDING PROTEIN-RELATED"/>
    <property type="match status" value="1"/>
</dbReference>
<evidence type="ECO:0000313" key="6">
    <source>
        <dbReference type="Proteomes" id="UP000278746"/>
    </source>
</evidence>
<dbReference type="Pfam" id="PF00005">
    <property type="entry name" value="ABC_tran"/>
    <property type="match status" value="1"/>
</dbReference>
<dbReference type="SMART" id="SM00382">
    <property type="entry name" value="AAA"/>
    <property type="match status" value="1"/>
</dbReference>